<name>A0A835GYD6_9MAGN</name>
<accession>A0A835GYD6</accession>
<evidence type="ECO:0000313" key="2">
    <source>
        <dbReference type="Proteomes" id="UP000631114"/>
    </source>
</evidence>
<reference evidence="1 2" key="1">
    <citation type="submission" date="2020-10" db="EMBL/GenBank/DDBJ databases">
        <title>The Coptis chinensis genome and diversification of protoberbering-type alkaloids.</title>
        <authorList>
            <person name="Wang B."/>
            <person name="Shu S."/>
            <person name="Song C."/>
            <person name="Liu Y."/>
        </authorList>
    </citation>
    <scope>NUCLEOTIDE SEQUENCE [LARGE SCALE GENOMIC DNA]</scope>
    <source>
        <strain evidence="1">HL-2020</strain>
        <tissue evidence="1">Leaf</tissue>
    </source>
</reference>
<proteinExistence type="predicted"/>
<comment type="caution">
    <text evidence="1">The sequence shown here is derived from an EMBL/GenBank/DDBJ whole genome shotgun (WGS) entry which is preliminary data.</text>
</comment>
<dbReference type="AlphaFoldDB" id="A0A835GYD6"/>
<gene>
    <name evidence="1" type="ORF">IFM89_019164</name>
</gene>
<dbReference type="EMBL" id="JADFTS010000009">
    <property type="protein sequence ID" value="KAF9589114.1"/>
    <property type="molecule type" value="Genomic_DNA"/>
</dbReference>
<organism evidence="1 2">
    <name type="scientific">Coptis chinensis</name>
    <dbReference type="NCBI Taxonomy" id="261450"/>
    <lineage>
        <taxon>Eukaryota</taxon>
        <taxon>Viridiplantae</taxon>
        <taxon>Streptophyta</taxon>
        <taxon>Embryophyta</taxon>
        <taxon>Tracheophyta</taxon>
        <taxon>Spermatophyta</taxon>
        <taxon>Magnoliopsida</taxon>
        <taxon>Ranunculales</taxon>
        <taxon>Ranunculaceae</taxon>
        <taxon>Coptidoideae</taxon>
        <taxon>Coptis</taxon>
    </lineage>
</organism>
<evidence type="ECO:0000313" key="1">
    <source>
        <dbReference type="EMBL" id="KAF9589114.1"/>
    </source>
</evidence>
<dbReference type="Proteomes" id="UP000631114">
    <property type="component" value="Unassembled WGS sequence"/>
</dbReference>
<sequence>MLASLKMLPMKFVQKFGDELHDVVVLKVPPDGKRYSGNSDFHISIFDMTACEISYSRYLDYLEESNSGKETEEAKPGMLGFSINKNGDNSLEELADKPLGDHILKQLSQGDRLVKSK</sequence>
<keyword evidence="2" id="KW-1185">Reference proteome</keyword>
<protein>
    <submittedName>
        <fullName evidence="1">Uncharacterized protein</fullName>
    </submittedName>
</protein>